<keyword evidence="7" id="KW-1185">Reference proteome</keyword>
<keyword evidence="4 5" id="KW-0472">Membrane</keyword>
<dbReference type="OrthoDB" id="73273at2759"/>
<protein>
    <submittedName>
        <fullName evidence="6">LMBR1-like membrane protein</fullName>
    </submittedName>
</protein>
<organism evidence="6 7">
    <name type="scientific">Kipferlia bialata</name>
    <dbReference type="NCBI Taxonomy" id="797122"/>
    <lineage>
        <taxon>Eukaryota</taxon>
        <taxon>Metamonada</taxon>
        <taxon>Carpediemonas-like organisms</taxon>
        <taxon>Kipferlia</taxon>
    </lineage>
</organism>
<gene>
    <name evidence="6" type="ORF">KIPB_011846</name>
</gene>
<feature type="transmembrane region" description="Helical" evidence="5">
    <location>
        <begin position="138"/>
        <end position="157"/>
    </location>
</feature>
<name>A0A9K3D5H4_9EUKA</name>
<keyword evidence="2 5" id="KW-0812">Transmembrane</keyword>
<reference evidence="6 7" key="1">
    <citation type="journal article" date="2018" name="PLoS ONE">
        <title>The draft genome of Kipferlia bialata reveals reductive genome evolution in fornicate parasites.</title>
        <authorList>
            <person name="Tanifuji G."/>
            <person name="Takabayashi S."/>
            <person name="Kume K."/>
            <person name="Takagi M."/>
            <person name="Nakayama T."/>
            <person name="Kamikawa R."/>
            <person name="Inagaki Y."/>
            <person name="Hashimoto T."/>
        </authorList>
    </citation>
    <scope>NUCLEOTIDE SEQUENCE [LARGE SCALE GENOMIC DNA]</scope>
    <source>
        <strain evidence="6">NY0173</strain>
    </source>
</reference>
<feature type="transmembrane region" description="Helical" evidence="5">
    <location>
        <begin position="44"/>
        <end position="66"/>
    </location>
</feature>
<dbReference type="GO" id="GO:0016020">
    <property type="term" value="C:membrane"/>
    <property type="evidence" value="ECO:0007669"/>
    <property type="project" value="UniProtKB-SubCell"/>
</dbReference>
<feature type="non-terminal residue" evidence="6">
    <location>
        <position position="191"/>
    </location>
</feature>
<dbReference type="PANTHER" id="PTHR31652:SF0">
    <property type="entry name" value="LIMR FAMILY PROTEIN DDB_G0283707-RELATED"/>
    <property type="match status" value="1"/>
</dbReference>
<accession>A0A9K3D5H4</accession>
<dbReference type="PANTHER" id="PTHR31652">
    <property type="entry name" value="LIMR FAMILY PROTEIN DDB_G0283707-RELATED"/>
    <property type="match status" value="1"/>
</dbReference>
<evidence type="ECO:0000313" key="7">
    <source>
        <dbReference type="Proteomes" id="UP000265618"/>
    </source>
</evidence>
<feature type="transmembrane region" description="Helical" evidence="5">
    <location>
        <begin position="87"/>
        <end position="113"/>
    </location>
</feature>
<dbReference type="EMBL" id="BDIP01004996">
    <property type="protein sequence ID" value="GIQ89394.1"/>
    <property type="molecule type" value="Genomic_DNA"/>
</dbReference>
<comment type="subcellular location">
    <subcellularLocation>
        <location evidence="1">Membrane</location>
        <topology evidence="1">Multi-pass membrane protein</topology>
    </subcellularLocation>
</comment>
<evidence type="ECO:0000256" key="1">
    <source>
        <dbReference type="ARBA" id="ARBA00004141"/>
    </source>
</evidence>
<proteinExistence type="predicted"/>
<evidence type="ECO:0000256" key="4">
    <source>
        <dbReference type="ARBA" id="ARBA00023136"/>
    </source>
</evidence>
<evidence type="ECO:0000313" key="6">
    <source>
        <dbReference type="EMBL" id="GIQ89394.1"/>
    </source>
</evidence>
<dbReference type="AlphaFoldDB" id="A0A9K3D5H4"/>
<evidence type="ECO:0000256" key="3">
    <source>
        <dbReference type="ARBA" id="ARBA00022989"/>
    </source>
</evidence>
<evidence type="ECO:0000256" key="5">
    <source>
        <dbReference type="SAM" id="Phobius"/>
    </source>
</evidence>
<dbReference type="Proteomes" id="UP000265618">
    <property type="component" value="Unassembled WGS sequence"/>
</dbReference>
<keyword evidence="3 5" id="KW-1133">Transmembrane helix</keyword>
<evidence type="ECO:0000256" key="2">
    <source>
        <dbReference type="ARBA" id="ARBA00022692"/>
    </source>
</evidence>
<comment type="caution">
    <text evidence="6">The sequence shown here is derived from an EMBL/GenBank/DDBJ whole genome shotgun (WGS) entry which is preliminary data.</text>
</comment>
<sequence length="191" mass="21266">IGCAILSVTWVVHVCLNVFPAEPISPFLDAFLAQFSNAEMVTIVLYSLLSLYLLFAVIKGTIKFGFRFLLFAVVHPMQQGKTFLNSFLFNVGLMLLSSLAVVEFCATAFSTYFKDSTVDLLFNNTLDNLAYVHYFFDYASYVMLGFAVLTLLILVLFPGKGKHEDQIESDLMQAGKLAADSSRNMAAPKRK</sequence>